<evidence type="ECO:0000313" key="3">
    <source>
        <dbReference type="Proteomes" id="UP000576209"/>
    </source>
</evidence>
<sequence length="541" mass="61161">MVATINFKEETINGFLAGLGKVNAICGQNNSGKSYLLKRIASKTNRIVDIRIGIDQVRELSFDEKSSVTFSKRIRVNNEALLTSSGLSSVSVKHLYKAKDLLEKYIIENGDIKWEAQSDKLVEKIVRYFHGTDDAIPIYQHKDRIDALISNSFTDMTVQALINKLEKEYRFSGIIEAKRHVTTKDSISPEDKQTKFNDPLHLVDVLFKLKNSVPNSQDRIAFERIQSSFVDIVNDTDFDISHIGGGQVALYFKNSSGGWYDADESGIGLRDLLFIVTNCYLTKNDVILIEEPENHIHPAWQRKLLHFLKFKVKPQVIYTTHSSTLLDTSFVDTIFMTKQINGCIHITKVNDKAIALHDLGYLTSDNLLSEVVVLVEGKTDVPVIEEFINTAGIDNSDQIKVISFGHINGLSDVNYNTFCKSYRAVIVVVDGDDNKESRKARAIIGRKIEGVPNASLCKLDGYGIENYFSVEALTKFFEKGLPDILRESIVDGKLPLKCKIKGLKKNENNYRVVANYMKKEEILAFEDIHQNLIEVIKRRLL</sequence>
<dbReference type="PANTHER" id="PTHR43581">
    <property type="entry name" value="ATP/GTP PHOSPHATASE"/>
    <property type="match status" value="1"/>
</dbReference>
<dbReference type="GO" id="GO:0004519">
    <property type="term" value="F:endonuclease activity"/>
    <property type="evidence" value="ECO:0007669"/>
    <property type="project" value="UniProtKB-KW"/>
</dbReference>
<dbReference type="GO" id="GO:0016887">
    <property type="term" value="F:ATP hydrolysis activity"/>
    <property type="evidence" value="ECO:0007669"/>
    <property type="project" value="InterPro"/>
</dbReference>
<dbReference type="PANTHER" id="PTHR43581:SF2">
    <property type="entry name" value="EXCINUCLEASE ATPASE SUBUNIT"/>
    <property type="match status" value="1"/>
</dbReference>
<gene>
    <name evidence="2" type="ORF">GGR28_003756</name>
</gene>
<dbReference type="GO" id="GO:0005524">
    <property type="term" value="F:ATP binding"/>
    <property type="evidence" value="ECO:0007669"/>
    <property type="project" value="InterPro"/>
</dbReference>
<evidence type="ECO:0000259" key="1">
    <source>
        <dbReference type="Pfam" id="PF13304"/>
    </source>
</evidence>
<dbReference type="EMBL" id="JACIFF010000013">
    <property type="protein sequence ID" value="MBB4081109.1"/>
    <property type="molecule type" value="Genomic_DNA"/>
</dbReference>
<organism evidence="2 3">
    <name type="scientific">Neolewinella aquimaris</name>
    <dbReference type="NCBI Taxonomy" id="1835722"/>
    <lineage>
        <taxon>Bacteria</taxon>
        <taxon>Pseudomonadati</taxon>
        <taxon>Bacteroidota</taxon>
        <taxon>Saprospiria</taxon>
        <taxon>Saprospirales</taxon>
        <taxon>Lewinellaceae</taxon>
        <taxon>Neolewinella</taxon>
    </lineage>
</organism>
<proteinExistence type="predicted"/>
<keyword evidence="2" id="KW-0255">Endonuclease</keyword>
<dbReference type="InterPro" id="IPR003959">
    <property type="entry name" value="ATPase_AAA_core"/>
</dbReference>
<evidence type="ECO:0000313" key="2">
    <source>
        <dbReference type="EMBL" id="MBB4081109.1"/>
    </source>
</evidence>
<name>A0A840EH24_9BACT</name>
<keyword evidence="2" id="KW-0378">Hydrolase</keyword>
<dbReference type="SUPFAM" id="SSF52540">
    <property type="entry name" value="P-loop containing nucleoside triphosphate hydrolases"/>
    <property type="match status" value="1"/>
</dbReference>
<reference evidence="2 3" key="1">
    <citation type="submission" date="2020-08" db="EMBL/GenBank/DDBJ databases">
        <title>Genomic Encyclopedia of Type Strains, Phase IV (KMG-IV): sequencing the most valuable type-strain genomes for metagenomic binning, comparative biology and taxonomic classification.</title>
        <authorList>
            <person name="Goeker M."/>
        </authorList>
    </citation>
    <scope>NUCLEOTIDE SEQUENCE [LARGE SCALE GENOMIC DNA]</scope>
    <source>
        <strain evidence="2 3">DSM 105137</strain>
    </source>
</reference>
<comment type="caution">
    <text evidence="2">The sequence shown here is derived from an EMBL/GenBank/DDBJ whole genome shotgun (WGS) entry which is preliminary data.</text>
</comment>
<keyword evidence="2" id="KW-0540">Nuclease</keyword>
<dbReference type="Pfam" id="PF13304">
    <property type="entry name" value="AAA_21"/>
    <property type="match status" value="1"/>
</dbReference>
<protein>
    <submittedName>
        <fullName evidence="2">Putative ATP-dependent endonuclease of OLD family</fullName>
    </submittedName>
</protein>
<accession>A0A840EH24</accession>
<dbReference type="Proteomes" id="UP000576209">
    <property type="component" value="Unassembled WGS sequence"/>
</dbReference>
<keyword evidence="3" id="KW-1185">Reference proteome</keyword>
<dbReference type="Gene3D" id="3.40.50.300">
    <property type="entry name" value="P-loop containing nucleotide triphosphate hydrolases"/>
    <property type="match status" value="1"/>
</dbReference>
<dbReference type="InterPro" id="IPR051396">
    <property type="entry name" value="Bact_Antivir_Def_Nuclease"/>
</dbReference>
<dbReference type="AlphaFoldDB" id="A0A840EH24"/>
<dbReference type="InterPro" id="IPR027417">
    <property type="entry name" value="P-loop_NTPase"/>
</dbReference>
<feature type="domain" description="ATPase AAA-type core" evidence="1">
    <location>
        <begin position="22"/>
        <end position="327"/>
    </location>
</feature>
<dbReference type="RefSeq" id="WP_183497335.1">
    <property type="nucleotide sequence ID" value="NZ_JACIFF010000013.1"/>
</dbReference>